<evidence type="ECO:0000256" key="9">
    <source>
        <dbReference type="ARBA" id="ARBA00023136"/>
    </source>
</evidence>
<evidence type="ECO:0000313" key="14">
    <source>
        <dbReference type="Proteomes" id="UP000186406"/>
    </source>
</evidence>
<feature type="transmembrane region" description="Helical" evidence="11">
    <location>
        <begin position="98"/>
        <end position="122"/>
    </location>
</feature>
<dbReference type="Pfam" id="PF00027">
    <property type="entry name" value="cNMP_binding"/>
    <property type="match status" value="1"/>
</dbReference>
<dbReference type="InterPro" id="IPR014710">
    <property type="entry name" value="RmlC-like_jellyroll"/>
</dbReference>
<protein>
    <submittedName>
        <fullName evidence="13">Voltage-gated potassium channel</fullName>
    </submittedName>
</protein>
<dbReference type="InterPro" id="IPR000595">
    <property type="entry name" value="cNMP-bd_dom"/>
</dbReference>
<evidence type="ECO:0000256" key="7">
    <source>
        <dbReference type="ARBA" id="ARBA00022989"/>
    </source>
</evidence>
<evidence type="ECO:0000256" key="2">
    <source>
        <dbReference type="ARBA" id="ARBA00022448"/>
    </source>
</evidence>
<dbReference type="SMART" id="SM00100">
    <property type="entry name" value="cNMP"/>
    <property type="match status" value="1"/>
</dbReference>
<gene>
    <name evidence="13" type="ORF">SAMN02745172_00078</name>
</gene>
<organism evidence="13 14">
    <name type="scientific">Pseudoxanthobacter soli DSM 19599</name>
    <dbReference type="NCBI Taxonomy" id="1123029"/>
    <lineage>
        <taxon>Bacteria</taxon>
        <taxon>Pseudomonadati</taxon>
        <taxon>Pseudomonadota</taxon>
        <taxon>Alphaproteobacteria</taxon>
        <taxon>Hyphomicrobiales</taxon>
        <taxon>Segnochrobactraceae</taxon>
        <taxon>Pseudoxanthobacter</taxon>
    </lineage>
</organism>
<keyword evidence="10 13" id="KW-0407">Ion channel</keyword>
<dbReference type="STRING" id="1123029.SAMN02745172_00078"/>
<evidence type="ECO:0000256" key="3">
    <source>
        <dbReference type="ARBA" id="ARBA00022538"/>
    </source>
</evidence>
<dbReference type="Gene3D" id="2.60.120.10">
    <property type="entry name" value="Jelly Rolls"/>
    <property type="match status" value="1"/>
</dbReference>
<dbReference type="SUPFAM" id="SSF81324">
    <property type="entry name" value="Voltage-gated potassium channels"/>
    <property type="match status" value="1"/>
</dbReference>
<evidence type="ECO:0000256" key="4">
    <source>
        <dbReference type="ARBA" id="ARBA00022692"/>
    </source>
</evidence>
<accession>A0A1M7Z4T6</accession>
<keyword evidence="8" id="KW-0406">Ion transport</keyword>
<evidence type="ECO:0000256" key="1">
    <source>
        <dbReference type="ARBA" id="ARBA00004141"/>
    </source>
</evidence>
<dbReference type="PANTHER" id="PTHR11537">
    <property type="entry name" value="VOLTAGE-GATED POTASSIUM CHANNEL"/>
    <property type="match status" value="1"/>
</dbReference>
<dbReference type="GO" id="GO:0005249">
    <property type="term" value="F:voltage-gated potassium channel activity"/>
    <property type="evidence" value="ECO:0007669"/>
    <property type="project" value="InterPro"/>
</dbReference>
<keyword evidence="2" id="KW-0813">Transport</keyword>
<dbReference type="PRINTS" id="PR00169">
    <property type="entry name" value="KCHANNEL"/>
</dbReference>
<dbReference type="PANTHER" id="PTHR11537:SF254">
    <property type="entry name" value="POTASSIUM VOLTAGE-GATED CHANNEL PROTEIN SHAB"/>
    <property type="match status" value="1"/>
</dbReference>
<proteinExistence type="predicted"/>
<evidence type="ECO:0000256" key="8">
    <source>
        <dbReference type="ARBA" id="ARBA00023065"/>
    </source>
</evidence>
<keyword evidence="14" id="KW-1185">Reference proteome</keyword>
<dbReference type="InterPro" id="IPR028325">
    <property type="entry name" value="VG_K_chnl"/>
</dbReference>
<feature type="transmembrane region" description="Helical" evidence="11">
    <location>
        <begin position="161"/>
        <end position="182"/>
    </location>
</feature>
<dbReference type="EMBL" id="FRXO01000001">
    <property type="protein sequence ID" value="SHO59822.1"/>
    <property type="molecule type" value="Genomic_DNA"/>
</dbReference>
<sequence>MSTAGKTMRRHFYEILEGDDRHDAIGLIVHYLLITLICVSVLFSIIVTIPEVHDDWGVWFEISSVFIFSVFLTEYILRLWVSVEDPRRKAMGPVAARLSYARSFEGIIDLIAILPFIFVHLFHLDLRVFALLRLLRFLKLLRYSTGIAALAEAIAAERQTLLACLVVLMSVVTVSATVMYQLEGPVQPQAFGSIPLAMWWAMETVTTVGYGDIIPASPVGRIIGGVTMIMGLIVLALPIAIVATSFSEVIRRRGFVVNWATLTRIPLFDGLNTDVLAEILSIARAETYDAGNHVLRAGDNARSLYVIAVGDVEAMQGDETRRLADGDAFGGPLRYGGAETDAVIRALTRTRIIVLPEKDLHSLLGRRPVFAARIKRLAKGGSEAHG</sequence>
<dbReference type="Gene3D" id="1.10.287.70">
    <property type="match status" value="1"/>
</dbReference>
<evidence type="ECO:0000256" key="6">
    <source>
        <dbReference type="ARBA" id="ARBA00022958"/>
    </source>
</evidence>
<dbReference type="Proteomes" id="UP000186406">
    <property type="component" value="Unassembled WGS sequence"/>
</dbReference>
<feature type="transmembrane region" description="Helical" evidence="11">
    <location>
        <begin position="28"/>
        <end position="50"/>
    </location>
</feature>
<evidence type="ECO:0000256" key="11">
    <source>
        <dbReference type="SAM" id="Phobius"/>
    </source>
</evidence>
<keyword evidence="7 11" id="KW-1133">Transmembrane helix</keyword>
<dbReference type="GO" id="GO:0001508">
    <property type="term" value="P:action potential"/>
    <property type="evidence" value="ECO:0007669"/>
    <property type="project" value="TreeGrafter"/>
</dbReference>
<comment type="subcellular location">
    <subcellularLocation>
        <location evidence="1">Membrane</location>
        <topology evidence="1">Multi-pass membrane protein</topology>
    </subcellularLocation>
</comment>
<keyword evidence="5" id="KW-0631">Potassium channel</keyword>
<keyword evidence="3" id="KW-0633">Potassium transport</keyword>
<feature type="transmembrane region" description="Helical" evidence="11">
    <location>
        <begin position="56"/>
        <end position="77"/>
    </location>
</feature>
<dbReference type="InterPro" id="IPR018490">
    <property type="entry name" value="cNMP-bd_dom_sf"/>
</dbReference>
<keyword evidence="6" id="KW-0630">Potassium</keyword>
<evidence type="ECO:0000313" key="13">
    <source>
        <dbReference type="EMBL" id="SHO59822.1"/>
    </source>
</evidence>
<feature type="transmembrane region" description="Helical" evidence="11">
    <location>
        <begin position="222"/>
        <end position="243"/>
    </location>
</feature>
<evidence type="ECO:0000259" key="12">
    <source>
        <dbReference type="PROSITE" id="PS50042"/>
    </source>
</evidence>
<dbReference type="InterPro" id="IPR005821">
    <property type="entry name" value="Ion_trans_dom"/>
</dbReference>
<dbReference type="RefSeq" id="WP_073625254.1">
    <property type="nucleotide sequence ID" value="NZ_FRXO01000001.1"/>
</dbReference>
<dbReference type="AlphaFoldDB" id="A0A1M7Z4T6"/>
<reference evidence="13 14" key="1">
    <citation type="submission" date="2016-12" db="EMBL/GenBank/DDBJ databases">
        <authorList>
            <person name="Song W.-J."/>
            <person name="Kurnit D.M."/>
        </authorList>
    </citation>
    <scope>NUCLEOTIDE SEQUENCE [LARGE SCALE GENOMIC DNA]</scope>
    <source>
        <strain evidence="13 14">DSM 19599</strain>
    </source>
</reference>
<dbReference type="CDD" id="cd00038">
    <property type="entry name" value="CAP_ED"/>
    <property type="match status" value="1"/>
</dbReference>
<name>A0A1M7Z4T6_9HYPH</name>
<evidence type="ECO:0000256" key="5">
    <source>
        <dbReference type="ARBA" id="ARBA00022826"/>
    </source>
</evidence>
<keyword evidence="9 11" id="KW-0472">Membrane</keyword>
<keyword evidence="4 11" id="KW-0812">Transmembrane</keyword>
<feature type="domain" description="Cyclic nucleotide-binding" evidence="12">
    <location>
        <begin position="267"/>
        <end position="366"/>
    </location>
</feature>
<dbReference type="SUPFAM" id="SSF51206">
    <property type="entry name" value="cAMP-binding domain-like"/>
    <property type="match status" value="1"/>
</dbReference>
<dbReference type="GO" id="GO:0008076">
    <property type="term" value="C:voltage-gated potassium channel complex"/>
    <property type="evidence" value="ECO:0007669"/>
    <property type="project" value="InterPro"/>
</dbReference>
<dbReference type="PROSITE" id="PS50042">
    <property type="entry name" value="CNMP_BINDING_3"/>
    <property type="match status" value="1"/>
</dbReference>
<evidence type="ECO:0000256" key="10">
    <source>
        <dbReference type="ARBA" id="ARBA00023303"/>
    </source>
</evidence>
<feature type="transmembrane region" description="Helical" evidence="11">
    <location>
        <begin position="134"/>
        <end position="154"/>
    </location>
</feature>
<dbReference type="Pfam" id="PF00520">
    <property type="entry name" value="Ion_trans"/>
    <property type="match status" value="1"/>
</dbReference>